<organism evidence="1 3">
    <name type="scientific">Ceratina calcarata</name>
    <dbReference type="NCBI Taxonomy" id="156304"/>
    <lineage>
        <taxon>Eukaryota</taxon>
        <taxon>Metazoa</taxon>
        <taxon>Ecdysozoa</taxon>
        <taxon>Arthropoda</taxon>
        <taxon>Hexapoda</taxon>
        <taxon>Insecta</taxon>
        <taxon>Pterygota</taxon>
        <taxon>Neoptera</taxon>
        <taxon>Endopterygota</taxon>
        <taxon>Hymenoptera</taxon>
        <taxon>Apocrita</taxon>
        <taxon>Aculeata</taxon>
        <taxon>Apoidea</taxon>
        <taxon>Anthophila</taxon>
        <taxon>Apidae</taxon>
        <taxon>Ceratina</taxon>
        <taxon>Zadontomerus</taxon>
    </lineage>
</organism>
<gene>
    <name evidence="2 3" type="primary">LOC108631617</name>
</gene>
<accession>A0AAJ7JF02</accession>
<dbReference type="GeneID" id="108631617"/>
<dbReference type="Gene3D" id="3.40.50.300">
    <property type="entry name" value="P-loop containing nucleotide triphosphate hydrolases"/>
    <property type="match status" value="1"/>
</dbReference>
<dbReference type="AlphaFoldDB" id="A0AAJ7JF02"/>
<dbReference type="KEGG" id="ccal:108631617"/>
<dbReference type="RefSeq" id="XP_017891171.1">
    <property type="nucleotide sequence ID" value="XM_018035682.2"/>
</dbReference>
<keyword evidence="1" id="KW-1185">Reference proteome</keyword>
<evidence type="ECO:0000313" key="2">
    <source>
        <dbReference type="RefSeq" id="XP_017891161.1"/>
    </source>
</evidence>
<sequence>MATILSNCGIHRNDCLVSLLVTGPIELCRKVSEELQESAKERKWRIVVHQCETVADVIKSKLNIGVDFIVFVFDWRISQTLSDVEKNLRLIDEHFIVSGAVCLVNCTGILSFVGKTSHKIVQIRNKYNIHFLSANVFKSLIRVQLGGRILNLVEALLGITSGIPISGLLA</sequence>
<dbReference type="Proteomes" id="UP000694925">
    <property type="component" value="Unplaced"/>
</dbReference>
<protein>
    <submittedName>
        <fullName evidence="2 3">Uncharacterized protein LOC108631617 isoform X1</fullName>
    </submittedName>
</protein>
<reference evidence="2 3" key="1">
    <citation type="submission" date="2025-04" db="UniProtKB">
        <authorList>
            <consortium name="RefSeq"/>
        </authorList>
    </citation>
    <scope>IDENTIFICATION</scope>
    <source>
        <tissue evidence="2 3">Whole body</tissue>
    </source>
</reference>
<evidence type="ECO:0000313" key="3">
    <source>
        <dbReference type="RefSeq" id="XP_017891171.1"/>
    </source>
</evidence>
<proteinExistence type="predicted"/>
<evidence type="ECO:0000313" key="1">
    <source>
        <dbReference type="Proteomes" id="UP000694925"/>
    </source>
</evidence>
<dbReference type="InterPro" id="IPR027417">
    <property type="entry name" value="P-loop_NTPase"/>
</dbReference>
<name>A0AAJ7JF02_9HYME</name>
<dbReference type="RefSeq" id="XP_017891161.1">
    <property type="nucleotide sequence ID" value="XM_018035672.2"/>
</dbReference>